<keyword evidence="13 16" id="KW-0131">Cell cycle</keyword>
<evidence type="ECO:0000256" key="2">
    <source>
        <dbReference type="ARBA" id="ARBA00003921"/>
    </source>
</evidence>
<name>A0A1G2V180_9BACT</name>
<dbReference type="InterPro" id="IPR006094">
    <property type="entry name" value="Oxid_FAD_bind_N"/>
</dbReference>
<comment type="pathway">
    <text evidence="4 16">Cell wall biogenesis; peptidoglycan biosynthesis.</text>
</comment>
<dbReference type="NCBIfam" id="NF000755">
    <property type="entry name" value="PRK00046.1"/>
    <property type="match status" value="1"/>
</dbReference>
<keyword evidence="6 16" id="KW-0132">Cell division</keyword>
<dbReference type="NCBIfam" id="TIGR00179">
    <property type="entry name" value="murB"/>
    <property type="match status" value="1"/>
</dbReference>
<evidence type="ECO:0000256" key="1">
    <source>
        <dbReference type="ARBA" id="ARBA00001974"/>
    </source>
</evidence>
<dbReference type="GO" id="GO:0071555">
    <property type="term" value="P:cell wall organization"/>
    <property type="evidence" value="ECO:0007669"/>
    <property type="project" value="UniProtKB-KW"/>
</dbReference>
<dbReference type="InterPro" id="IPR036635">
    <property type="entry name" value="MurB_C_sf"/>
</dbReference>
<feature type="active site" evidence="16">
    <location>
        <position position="157"/>
    </location>
</feature>
<keyword evidence="12 16" id="KW-0560">Oxidoreductase</keyword>
<comment type="catalytic activity">
    <reaction evidence="15 16">
        <text>UDP-N-acetyl-alpha-D-muramate + NADP(+) = UDP-N-acetyl-3-O-(1-carboxyvinyl)-alpha-D-glucosamine + NADPH + H(+)</text>
        <dbReference type="Rhea" id="RHEA:12248"/>
        <dbReference type="ChEBI" id="CHEBI:15378"/>
        <dbReference type="ChEBI" id="CHEBI:57783"/>
        <dbReference type="ChEBI" id="CHEBI:58349"/>
        <dbReference type="ChEBI" id="CHEBI:68483"/>
        <dbReference type="ChEBI" id="CHEBI:70757"/>
        <dbReference type="EC" id="1.3.1.98"/>
    </reaction>
</comment>
<dbReference type="Gene3D" id="3.30.43.10">
    <property type="entry name" value="Uridine Diphospho-n-acetylenolpyruvylglucosamine Reductase, domain 2"/>
    <property type="match status" value="1"/>
</dbReference>
<evidence type="ECO:0000256" key="12">
    <source>
        <dbReference type="ARBA" id="ARBA00023002"/>
    </source>
</evidence>
<evidence type="ECO:0000256" key="16">
    <source>
        <dbReference type="HAMAP-Rule" id="MF_00037"/>
    </source>
</evidence>
<feature type="active site" evidence="16">
    <location>
        <position position="325"/>
    </location>
</feature>
<evidence type="ECO:0000256" key="4">
    <source>
        <dbReference type="ARBA" id="ARBA00004752"/>
    </source>
</evidence>
<comment type="subcellular location">
    <subcellularLocation>
        <location evidence="3 16">Cytoplasm</location>
    </subcellularLocation>
</comment>
<comment type="similarity">
    <text evidence="16">Belongs to the MurB family.</text>
</comment>
<dbReference type="EMBL" id="MHWW01000009">
    <property type="protein sequence ID" value="OHB15379.1"/>
    <property type="molecule type" value="Genomic_DNA"/>
</dbReference>
<dbReference type="InterPro" id="IPR003170">
    <property type="entry name" value="MurB"/>
</dbReference>
<dbReference type="Gene3D" id="3.90.78.10">
    <property type="entry name" value="UDP-N-acetylenolpyruvoylglucosamine reductase, C-terminal domain"/>
    <property type="match status" value="1"/>
</dbReference>
<dbReference type="GO" id="GO:0008762">
    <property type="term" value="F:UDP-N-acetylmuramate dehydrogenase activity"/>
    <property type="evidence" value="ECO:0007669"/>
    <property type="project" value="UniProtKB-UniRule"/>
</dbReference>
<evidence type="ECO:0000256" key="3">
    <source>
        <dbReference type="ARBA" id="ARBA00004496"/>
    </source>
</evidence>
<dbReference type="EC" id="1.3.1.98" evidence="16"/>
<evidence type="ECO:0000256" key="14">
    <source>
        <dbReference type="ARBA" id="ARBA00023316"/>
    </source>
</evidence>
<evidence type="ECO:0000256" key="8">
    <source>
        <dbReference type="ARBA" id="ARBA00022827"/>
    </source>
</evidence>
<dbReference type="PANTHER" id="PTHR21071:SF4">
    <property type="entry name" value="UDP-N-ACETYLENOLPYRUVOYLGLUCOSAMINE REDUCTASE"/>
    <property type="match status" value="1"/>
</dbReference>
<dbReference type="PANTHER" id="PTHR21071">
    <property type="entry name" value="UDP-N-ACETYLENOLPYRUVOYLGLUCOSAMINE REDUCTASE"/>
    <property type="match status" value="1"/>
</dbReference>
<dbReference type="InterPro" id="IPR036318">
    <property type="entry name" value="FAD-bd_PCMH-like_sf"/>
</dbReference>
<evidence type="ECO:0000256" key="9">
    <source>
        <dbReference type="ARBA" id="ARBA00022857"/>
    </source>
</evidence>
<keyword evidence="10 16" id="KW-0133">Cell shape</keyword>
<gene>
    <name evidence="16" type="primary">murB</name>
    <name evidence="18" type="ORF">A2431_03780</name>
</gene>
<sequence length="329" mass="36931">MIVDKNARITNSLSLPSTASFVINCKSRKGVIDANNFAKKEGLPLIALGGGTNIIPNNRINGVVLILDFDTLKIENETVIAEAGNEWDSIVQFAVSNHLSGIEALSWIPGRAGAAPVQNIGAYGREISNVIEEVEAYDRENEEFVMLSNKECQFSYRNSIFKEYPNKFIIVSMTLKLSKEKPKIPTYKDIENYFSERGNDEPSLREIREAIIKVRKGKLPDPEIIPNVGSYFTNPVLENEEALSLKNNFPDLPIFPFEDKSKIPAAWLIEQAGLKGKKIGKVEIYSKNALILINPNQANFADIMEAEKFIQNKVFQKFNILLKREPVII</sequence>
<dbReference type="InterPro" id="IPR016169">
    <property type="entry name" value="FAD-bd_PCMH_sub2"/>
</dbReference>
<protein>
    <recommendedName>
        <fullName evidence="16">UDP-N-acetylenolpyruvoylglucosamine reductase</fullName>
        <ecNumber evidence="16">1.3.1.98</ecNumber>
    </recommendedName>
    <alternativeName>
        <fullName evidence="16">UDP-N-acetylmuramate dehydrogenase</fullName>
    </alternativeName>
</protein>
<keyword evidence="7 16" id="KW-0285">Flavoprotein</keyword>
<dbReference type="InterPro" id="IPR016167">
    <property type="entry name" value="FAD-bd_PCMH_sub1"/>
</dbReference>
<dbReference type="GO" id="GO:0009252">
    <property type="term" value="P:peptidoglycan biosynthetic process"/>
    <property type="evidence" value="ECO:0007669"/>
    <property type="project" value="UniProtKB-UniRule"/>
</dbReference>
<dbReference type="Pfam" id="PF02873">
    <property type="entry name" value="MurB_C"/>
    <property type="match status" value="1"/>
</dbReference>
<evidence type="ECO:0000259" key="17">
    <source>
        <dbReference type="PROSITE" id="PS51387"/>
    </source>
</evidence>
<dbReference type="Pfam" id="PF01565">
    <property type="entry name" value="FAD_binding_4"/>
    <property type="match status" value="1"/>
</dbReference>
<evidence type="ECO:0000256" key="10">
    <source>
        <dbReference type="ARBA" id="ARBA00022960"/>
    </source>
</evidence>
<evidence type="ECO:0000256" key="5">
    <source>
        <dbReference type="ARBA" id="ARBA00022490"/>
    </source>
</evidence>
<keyword evidence="14 16" id="KW-0961">Cell wall biogenesis/degradation</keyword>
<dbReference type="GO" id="GO:0005829">
    <property type="term" value="C:cytosol"/>
    <property type="evidence" value="ECO:0007669"/>
    <property type="project" value="TreeGrafter"/>
</dbReference>
<dbReference type="Gene3D" id="3.30.465.10">
    <property type="match status" value="1"/>
</dbReference>
<evidence type="ECO:0000313" key="19">
    <source>
        <dbReference type="Proteomes" id="UP000177697"/>
    </source>
</evidence>
<dbReference type="GO" id="GO:0071949">
    <property type="term" value="F:FAD binding"/>
    <property type="evidence" value="ECO:0007669"/>
    <property type="project" value="InterPro"/>
</dbReference>
<evidence type="ECO:0000256" key="6">
    <source>
        <dbReference type="ARBA" id="ARBA00022618"/>
    </source>
</evidence>
<evidence type="ECO:0000256" key="7">
    <source>
        <dbReference type="ARBA" id="ARBA00022630"/>
    </source>
</evidence>
<keyword evidence="9 16" id="KW-0521">NADP</keyword>
<keyword evidence="8 16" id="KW-0274">FAD</keyword>
<comment type="function">
    <text evidence="2 16">Cell wall formation.</text>
</comment>
<feature type="active site" description="Proton donor" evidence="16">
    <location>
        <position position="230"/>
    </location>
</feature>
<accession>A0A1G2V180</accession>
<keyword evidence="5 16" id="KW-0963">Cytoplasm</keyword>
<dbReference type="GO" id="GO:0051301">
    <property type="term" value="P:cell division"/>
    <property type="evidence" value="ECO:0007669"/>
    <property type="project" value="UniProtKB-KW"/>
</dbReference>
<proteinExistence type="inferred from homology"/>
<dbReference type="AlphaFoldDB" id="A0A1G2V180"/>
<dbReference type="SUPFAM" id="SSF56194">
    <property type="entry name" value="Uridine diphospho-N-Acetylenolpyruvylglucosamine reductase, MurB, C-terminal domain"/>
    <property type="match status" value="1"/>
</dbReference>
<dbReference type="SUPFAM" id="SSF56176">
    <property type="entry name" value="FAD-binding/transporter-associated domain-like"/>
    <property type="match status" value="1"/>
</dbReference>
<comment type="caution">
    <text evidence="18">The sequence shown here is derived from an EMBL/GenBank/DDBJ whole genome shotgun (WGS) entry which is preliminary data.</text>
</comment>
<evidence type="ECO:0000256" key="13">
    <source>
        <dbReference type="ARBA" id="ARBA00023306"/>
    </source>
</evidence>
<dbReference type="InterPro" id="IPR016166">
    <property type="entry name" value="FAD-bd_PCMH"/>
</dbReference>
<evidence type="ECO:0000313" key="18">
    <source>
        <dbReference type="EMBL" id="OHB15379.1"/>
    </source>
</evidence>
<dbReference type="Proteomes" id="UP000177697">
    <property type="component" value="Unassembled WGS sequence"/>
</dbReference>
<dbReference type="InterPro" id="IPR011601">
    <property type="entry name" value="MurB_C"/>
</dbReference>
<evidence type="ECO:0000256" key="11">
    <source>
        <dbReference type="ARBA" id="ARBA00022984"/>
    </source>
</evidence>
<dbReference type="UniPathway" id="UPA00219"/>
<feature type="domain" description="FAD-binding PCMH-type" evidence="17">
    <location>
        <begin position="15"/>
        <end position="180"/>
    </location>
</feature>
<keyword evidence="11 16" id="KW-0573">Peptidoglycan synthesis</keyword>
<dbReference type="HAMAP" id="MF_00037">
    <property type="entry name" value="MurB"/>
    <property type="match status" value="1"/>
</dbReference>
<evidence type="ECO:0000256" key="15">
    <source>
        <dbReference type="ARBA" id="ARBA00048914"/>
    </source>
</evidence>
<comment type="cofactor">
    <cofactor evidence="1 16">
        <name>FAD</name>
        <dbReference type="ChEBI" id="CHEBI:57692"/>
    </cofactor>
</comment>
<dbReference type="PROSITE" id="PS51387">
    <property type="entry name" value="FAD_PCMH"/>
    <property type="match status" value="1"/>
</dbReference>
<reference evidence="18 19" key="1">
    <citation type="journal article" date="2016" name="Nat. Commun.">
        <title>Thousands of microbial genomes shed light on interconnected biogeochemical processes in an aquifer system.</title>
        <authorList>
            <person name="Anantharaman K."/>
            <person name="Brown C.T."/>
            <person name="Hug L.A."/>
            <person name="Sharon I."/>
            <person name="Castelle C.J."/>
            <person name="Probst A.J."/>
            <person name="Thomas B.C."/>
            <person name="Singh A."/>
            <person name="Wilkins M.J."/>
            <person name="Karaoz U."/>
            <person name="Brodie E.L."/>
            <person name="Williams K.H."/>
            <person name="Hubbard S.S."/>
            <person name="Banfield J.F."/>
        </authorList>
    </citation>
    <scope>NUCLEOTIDE SEQUENCE [LARGE SCALE GENOMIC DNA]</scope>
</reference>
<organism evidence="18 19">
    <name type="scientific">Candidatus Zambryskibacteria bacterium RIFOXYC1_FULL_39_10</name>
    <dbReference type="NCBI Taxonomy" id="1802779"/>
    <lineage>
        <taxon>Bacteria</taxon>
        <taxon>Candidatus Zambryskiibacteriota</taxon>
    </lineage>
</organism>
<dbReference type="GO" id="GO:0008360">
    <property type="term" value="P:regulation of cell shape"/>
    <property type="evidence" value="ECO:0007669"/>
    <property type="project" value="UniProtKB-KW"/>
</dbReference>
<dbReference type="NCBIfam" id="NF010478">
    <property type="entry name" value="PRK13903.1"/>
    <property type="match status" value="1"/>
</dbReference>